<evidence type="ECO:0000313" key="3">
    <source>
        <dbReference type="Proteomes" id="UP000192472"/>
    </source>
</evidence>
<dbReference type="RefSeq" id="WP_084371006.1">
    <property type="nucleotide sequence ID" value="NZ_FWYF01000001.1"/>
</dbReference>
<dbReference type="Proteomes" id="UP000192472">
    <property type="component" value="Unassembled WGS sequence"/>
</dbReference>
<dbReference type="STRING" id="692418.SAMN04488029_0689"/>
<organism evidence="2 3">
    <name type="scientific">Reichenbachiella faecimaris</name>
    <dbReference type="NCBI Taxonomy" id="692418"/>
    <lineage>
        <taxon>Bacteria</taxon>
        <taxon>Pseudomonadati</taxon>
        <taxon>Bacteroidota</taxon>
        <taxon>Cytophagia</taxon>
        <taxon>Cytophagales</taxon>
        <taxon>Reichenbachiellaceae</taxon>
        <taxon>Reichenbachiella</taxon>
    </lineage>
</organism>
<proteinExistence type="predicted"/>
<protein>
    <recommendedName>
        <fullName evidence="4">DUF4340 domain-containing protein</fullName>
    </recommendedName>
</protein>
<keyword evidence="3" id="KW-1185">Reference proteome</keyword>
<name>A0A1W2G757_REIFA</name>
<gene>
    <name evidence="2" type="ORF">SAMN04488029_0689</name>
</gene>
<dbReference type="EMBL" id="FWYF01000001">
    <property type="protein sequence ID" value="SMD32344.1"/>
    <property type="molecule type" value="Genomic_DNA"/>
</dbReference>
<evidence type="ECO:0000313" key="2">
    <source>
        <dbReference type="EMBL" id="SMD32344.1"/>
    </source>
</evidence>
<feature type="transmembrane region" description="Helical" evidence="1">
    <location>
        <begin position="7"/>
        <end position="25"/>
    </location>
</feature>
<keyword evidence="1" id="KW-1133">Transmembrane helix</keyword>
<reference evidence="2 3" key="1">
    <citation type="submission" date="2017-04" db="EMBL/GenBank/DDBJ databases">
        <authorList>
            <person name="Afonso C.L."/>
            <person name="Miller P.J."/>
            <person name="Scott M.A."/>
            <person name="Spackman E."/>
            <person name="Goraichik I."/>
            <person name="Dimitrov K.M."/>
            <person name="Suarez D.L."/>
            <person name="Swayne D.E."/>
        </authorList>
    </citation>
    <scope>NUCLEOTIDE SEQUENCE [LARGE SCALE GENOMIC DNA]</scope>
    <source>
        <strain evidence="2 3">DSM 26133</strain>
    </source>
</reference>
<accession>A0A1W2G757</accession>
<sequence>MTKIKKLSFVFVGLLMVSLLLMWVGKKDRAISSVDKNLFAIADTTQITGIVIQYGGKAIAIQRGDNEWSINNQHKADPQLIYLSQRILSAVETQRPVSKSNLETIKKELLESGRQVTVELSGGESKHFYAGGNTAKTTAYFGNQDLTKIFTVAIPGYQSYLSGIFELTLNQWRDRVLFASSWRTVQHLTVDYADPVLNDLNIYFDNQFLAVNGVSDLDTTVLMTYLQPLEFFQLNDYLNPGAFPRYDSLLNVEPIAQISLEDINVTNNRQLKVYPKIDGQRFYLLTNAANEMMVVDEGRMQRLMAQPVQFQKE</sequence>
<evidence type="ECO:0000256" key="1">
    <source>
        <dbReference type="SAM" id="Phobius"/>
    </source>
</evidence>
<keyword evidence="1" id="KW-0472">Membrane</keyword>
<dbReference type="AlphaFoldDB" id="A0A1W2G757"/>
<evidence type="ECO:0008006" key="4">
    <source>
        <dbReference type="Google" id="ProtNLM"/>
    </source>
</evidence>
<keyword evidence="1" id="KW-0812">Transmembrane</keyword>
<dbReference type="OrthoDB" id="976966at2"/>